<dbReference type="RefSeq" id="XP_007772022.1">
    <property type="nucleotide sequence ID" value="XM_007773832.1"/>
</dbReference>
<feature type="region of interest" description="Disordered" evidence="1">
    <location>
        <begin position="33"/>
        <end position="58"/>
    </location>
</feature>
<dbReference type="GeneID" id="19203641"/>
<comment type="caution">
    <text evidence="2">The sequence shown here is derived from an EMBL/GenBank/DDBJ whole genome shotgun (WGS) entry which is preliminary data.</text>
</comment>
<accession>A0A5M3MG93</accession>
<evidence type="ECO:0000256" key="1">
    <source>
        <dbReference type="SAM" id="MobiDB-lite"/>
    </source>
</evidence>
<protein>
    <submittedName>
        <fullName evidence="2">Uncharacterized protein</fullName>
    </submittedName>
</protein>
<dbReference type="AlphaFoldDB" id="A0A5M3MG93"/>
<dbReference type="Proteomes" id="UP000053558">
    <property type="component" value="Unassembled WGS sequence"/>
</dbReference>
<dbReference type="KEGG" id="cput:CONPUDRAFT_156835"/>
<keyword evidence="3" id="KW-1185">Reference proteome</keyword>
<gene>
    <name evidence="2" type="ORF">CONPUDRAFT_156835</name>
</gene>
<organism evidence="2 3">
    <name type="scientific">Coniophora puteana (strain RWD-64-598)</name>
    <name type="common">Brown rot fungus</name>
    <dbReference type="NCBI Taxonomy" id="741705"/>
    <lineage>
        <taxon>Eukaryota</taxon>
        <taxon>Fungi</taxon>
        <taxon>Dikarya</taxon>
        <taxon>Basidiomycota</taxon>
        <taxon>Agaricomycotina</taxon>
        <taxon>Agaricomycetes</taxon>
        <taxon>Agaricomycetidae</taxon>
        <taxon>Boletales</taxon>
        <taxon>Coniophorineae</taxon>
        <taxon>Coniophoraceae</taxon>
        <taxon>Coniophora</taxon>
    </lineage>
</organism>
<sequence length="387" mass="42395">MRPGESPSSPTLEVVTATDFPFYDDVDDDVQLSPARKLGTSDTTIPNGPPRATGHADQPNIYGFSEDAWGSYSVKDELVQVANGVGRILQDLNKAHAEEEGNLSSMATLETAVNDLKTLVEGLKEALGRQLTKQGEALSAFEKQLLKEVDGVRDDISHAGAKAKDQVASTDAAFTGLCQQQELLRESTDVLSSSVTHVRDALDSTTRQLLEENVKLHSLIANLDSRCSSISDEVHEVRLSMVDRNLQDRASLQSELASQGITVVGNIVPRILSRATDMLPASNQDWVLGMEGFIYFISSTVSRRLQWWAQMLNVKVLIFLGSVREASLPAILYHIRDRVPSVKAASAHLQPTRKVITALWVASFTVTLLYFTSHTRSYPVGEGYIVT</sequence>
<reference evidence="3" key="1">
    <citation type="journal article" date="2012" name="Science">
        <title>The Paleozoic origin of enzymatic lignin decomposition reconstructed from 31 fungal genomes.</title>
        <authorList>
            <person name="Floudas D."/>
            <person name="Binder M."/>
            <person name="Riley R."/>
            <person name="Barry K."/>
            <person name="Blanchette R.A."/>
            <person name="Henrissat B."/>
            <person name="Martinez A.T."/>
            <person name="Otillar R."/>
            <person name="Spatafora J.W."/>
            <person name="Yadav J.S."/>
            <person name="Aerts A."/>
            <person name="Benoit I."/>
            <person name="Boyd A."/>
            <person name="Carlson A."/>
            <person name="Copeland A."/>
            <person name="Coutinho P.M."/>
            <person name="de Vries R.P."/>
            <person name="Ferreira P."/>
            <person name="Findley K."/>
            <person name="Foster B."/>
            <person name="Gaskell J."/>
            <person name="Glotzer D."/>
            <person name="Gorecki P."/>
            <person name="Heitman J."/>
            <person name="Hesse C."/>
            <person name="Hori C."/>
            <person name="Igarashi K."/>
            <person name="Jurgens J.A."/>
            <person name="Kallen N."/>
            <person name="Kersten P."/>
            <person name="Kohler A."/>
            <person name="Kuees U."/>
            <person name="Kumar T.K.A."/>
            <person name="Kuo A."/>
            <person name="LaButti K."/>
            <person name="Larrondo L.F."/>
            <person name="Lindquist E."/>
            <person name="Ling A."/>
            <person name="Lombard V."/>
            <person name="Lucas S."/>
            <person name="Lundell T."/>
            <person name="Martin R."/>
            <person name="McLaughlin D.J."/>
            <person name="Morgenstern I."/>
            <person name="Morin E."/>
            <person name="Murat C."/>
            <person name="Nagy L.G."/>
            <person name="Nolan M."/>
            <person name="Ohm R.A."/>
            <person name="Patyshakuliyeva A."/>
            <person name="Rokas A."/>
            <person name="Ruiz-Duenas F.J."/>
            <person name="Sabat G."/>
            <person name="Salamov A."/>
            <person name="Samejima M."/>
            <person name="Schmutz J."/>
            <person name="Slot J.C."/>
            <person name="St John F."/>
            <person name="Stenlid J."/>
            <person name="Sun H."/>
            <person name="Sun S."/>
            <person name="Syed K."/>
            <person name="Tsang A."/>
            <person name="Wiebenga A."/>
            <person name="Young D."/>
            <person name="Pisabarro A."/>
            <person name="Eastwood D.C."/>
            <person name="Martin F."/>
            <person name="Cullen D."/>
            <person name="Grigoriev I.V."/>
            <person name="Hibbett D.S."/>
        </authorList>
    </citation>
    <scope>NUCLEOTIDE SEQUENCE [LARGE SCALE GENOMIC DNA]</scope>
    <source>
        <strain evidence="3">RWD-64-598 SS2</strain>
    </source>
</reference>
<name>A0A5M3MG93_CONPW</name>
<proteinExistence type="predicted"/>
<evidence type="ECO:0000313" key="3">
    <source>
        <dbReference type="Proteomes" id="UP000053558"/>
    </source>
</evidence>
<evidence type="ECO:0000313" key="2">
    <source>
        <dbReference type="EMBL" id="EIW77635.1"/>
    </source>
</evidence>
<dbReference type="EMBL" id="JH711583">
    <property type="protein sequence ID" value="EIW77635.1"/>
    <property type="molecule type" value="Genomic_DNA"/>
</dbReference>